<dbReference type="OrthoDB" id="9179688at2"/>
<reference evidence="1 2" key="1">
    <citation type="submission" date="2019-06" db="EMBL/GenBank/DDBJ databases">
        <title>Whole genome sequence for Rhodospirillaceae sp. R148.</title>
        <authorList>
            <person name="Wang G."/>
        </authorList>
    </citation>
    <scope>NUCLEOTIDE SEQUENCE [LARGE SCALE GENOMIC DNA]</scope>
    <source>
        <strain evidence="1 2">R148</strain>
    </source>
</reference>
<evidence type="ECO:0000313" key="2">
    <source>
        <dbReference type="Proteomes" id="UP000315252"/>
    </source>
</evidence>
<sequence length="489" mass="55474">MAMDNATENPCLKAVAAWKLEERGEENARYFFETQRITGLYSGESCFVIGRKGSGKTAIAEHILNMQDHSTFAQTLSFRNFPFNILAQFDQEGFSTSSRFTNIWKYITYMTMLRTFAKNHAISAELRALIDDEMPQDLGRATSSYIQQITDRSFGLKILSSGGSASTKNAYLTNETAIYERVAILENIIDQHIDESTYYILYDDLDDDYDRESAHPESTYAKLLGGLFKATVDIKARFARRANFYPIVFLRDDIYDLLRSNNKAKLMSDIIDLRWQNSVLSDMVSHRIFKAAACSPPDGVTDSSALMEKALGLLFDSTRVSLNGKRRTRPLMSEIERRSYGRPRDIIAYLQLAASNALQKGETMISVETRKNLDRLYSEYLITDLIDELHTRIPDIEEVFAIVSSSGKASLRYQDLEVALKDNLDQFSAHTAALGPRGIIDLLVKSSVLGKQLPVENQQEFRYQNRFIRVSPNDKLYIHRGLHSGLVVS</sequence>
<dbReference type="SUPFAM" id="SSF52540">
    <property type="entry name" value="P-loop containing nucleoside triphosphate hydrolases"/>
    <property type="match status" value="1"/>
</dbReference>
<evidence type="ECO:0000313" key="1">
    <source>
        <dbReference type="EMBL" id="TQV77798.1"/>
    </source>
</evidence>
<dbReference type="AlphaFoldDB" id="A0A545TKS2"/>
<comment type="caution">
    <text evidence="1">The sequence shown here is derived from an EMBL/GenBank/DDBJ whole genome shotgun (WGS) entry which is preliminary data.</text>
</comment>
<protein>
    <submittedName>
        <fullName evidence="1">Uncharacterized protein</fullName>
    </submittedName>
</protein>
<name>A0A545TKS2_9PROT</name>
<gene>
    <name evidence="1" type="ORF">FKG95_19770</name>
</gene>
<dbReference type="Proteomes" id="UP000315252">
    <property type="component" value="Unassembled WGS sequence"/>
</dbReference>
<dbReference type="InterPro" id="IPR059206">
    <property type="entry name" value="Sll1717-like"/>
</dbReference>
<proteinExistence type="predicted"/>
<dbReference type="InterPro" id="IPR027417">
    <property type="entry name" value="P-loop_NTPase"/>
</dbReference>
<dbReference type="NCBIfam" id="NF047389">
    <property type="entry name" value="ATPase_Sll1717"/>
    <property type="match status" value="1"/>
</dbReference>
<keyword evidence="2" id="KW-1185">Reference proteome</keyword>
<dbReference type="RefSeq" id="WP_142898141.1">
    <property type="nucleotide sequence ID" value="NZ_ML660058.1"/>
</dbReference>
<dbReference type="EMBL" id="VHSH01000007">
    <property type="protein sequence ID" value="TQV77798.1"/>
    <property type="molecule type" value="Genomic_DNA"/>
</dbReference>
<accession>A0A545TKS2</accession>
<organism evidence="1 2">
    <name type="scientific">Denitrobaculum tricleocarpae</name>
    <dbReference type="NCBI Taxonomy" id="2591009"/>
    <lineage>
        <taxon>Bacteria</taxon>
        <taxon>Pseudomonadati</taxon>
        <taxon>Pseudomonadota</taxon>
        <taxon>Alphaproteobacteria</taxon>
        <taxon>Rhodospirillales</taxon>
        <taxon>Rhodospirillaceae</taxon>
        <taxon>Denitrobaculum</taxon>
    </lineage>
</organism>